<comment type="miscellaneous">
    <text evidence="9">Few gyrases are as efficient as E.coli at forming negative supercoils. Not all organisms have 2 type II topoisomerases; in organisms with a single type II topoisomerase this enzyme also has to decatenate newly replicated chromosomes.</text>
</comment>
<keyword evidence="7 9" id="KW-0238">DNA-binding</keyword>
<dbReference type="FunFam" id="1.10.268.10:FF:000001">
    <property type="entry name" value="DNA gyrase subunit A"/>
    <property type="match status" value="1"/>
</dbReference>
<dbReference type="Gene3D" id="3.90.199.10">
    <property type="entry name" value="Topoisomerase II, domain 5"/>
    <property type="match status" value="1"/>
</dbReference>
<dbReference type="InterPro" id="IPR013757">
    <property type="entry name" value="Topo_IIA_A_a_sf"/>
</dbReference>
<dbReference type="FunFam" id="3.90.199.10:FF:000001">
    <property type="entry name" value="DNA gyrase subunit A"/>
    <property type="match status" value="1"/>
</dbReference>
<dbReference type="GO" id="GO:0005524">
    <property type="term" value="F:ATP binding"/>
    <property type="evidence" value="ECO:0007669"/>
    <property type="project" value="UniProtKB-UniRule"/>
</dbReference>
<feature type="domain" description="Topo IIA-type catalytic" evidence="11">
    <location>
        <begin position="34"/>
        <end position="498"/>
    </location>
</feature>
<dbReference type="NCBIfam" id="NF004043">
    <property type="entry name" value="PRK05560.1"/>
    <property type="match status" value="1"/>
</dbReference>
<keyword evidence="3 9" id="KW-0963">Cytoplasm</keyword>
<evidence type="ECO:0000256" key="6">
    <source>
        <dbReference type="ARBA" id="ARBA00023029"/>
    </source>
</evidence>
<organism evidence="12 13">
    <name type="scientific">Candidatus Omnitrophus magneticus</name>
    <dbReference type="NCBI Taxonomy" id="1609969"/>
    <lineage>
        <taxon>Bacteria</taxon>
        <taxon>Pseudomonadati</taxon>
        <taxon>Candidatus Omnitrophota</taxon>
        <taxon>Candidatus Omnitrophus</taxon>
    </lineage>
</organism>
<dbReference type="Pfam" id="PF03989">
    <property type="entry name" value="DNA_gyraseA_C"/>
    <property type="match status" value="6"/>
</dbReference>
<keyword evidence="5 9" id="KW-0067">ATP-binding</keyword>
<dbReference type="SUPFAM" id="SSF101904">
    <property type="entry name" value="GyrA/ParC C-terminal domain-like"/>
    <property type="match status" value="1"/>
</dbReference>
<dbReference type="NCBIfam" id="NF004044">
    <property type="entry name" value="PRK05561.1"/>
    <property type="match status" value="1"/>
</dbReference>
<comment type="caution">
    <text evidence="12">The sequence shown here is derived from an EMBL/GenBank/DDBJ whole genome shotgun (WGS) entry which is preliminary data.</text>
</comment>
<dbReference type="FunFam" id="3.30.1360.40:FF:000002">
    <property type="entry name" value="DNA gyrase subunit A"/>
    <property type="match status" value="1"/>
</dbReference>
<dbReference type="InterPro" id="IPR035516">
    <property type="entry name" value="Gyrase/topoIV_suA_C"/>
</dbReference>
<evidence type="ECO:0000256" key="9">
    <source>
        <dbReference type="HAMAP-Rule" id="MF_01897"/>
    </source>
</evidence>
<keyword evidence="13" id="KW-1185">Reference proteome</keyword>
<dbReference type="InterPro" id="IPR013760">
    <property type="entry name" value="Topo_IIA-like_dom_sf"/>
</dbReference>
<keyword evidence="6 9" id="KW-0799">Topoisomerase</keyword>
<evidence type="ECO:0000256" key="3">
    <source>
        <dbReference type="ARBA" id="ARBA00022490"/>
    </source>
</evidence>
<comment type="subcellular location">
    <subcellularLocation>
        <location evidence="9">Cytoplasm</location>
    </subcellularLocation>
</comment>
<dbReference type="GO" id="GO:0003677">
    <property type="term" value="F:DNA binding"/>
    <property type="evidence" value="ECO:0007669"/>
    <property type="project" value="UniProtKB-UniRule"/>
</dbReference>
<protein>
    <recommendedName>
        <fullName evidence="9">DNA gyrase subunit A</fullName>
        <ecNumber evidence="9">5.6.2.2</ecNumber>
    </recommendedName>
</protein>
<dbReference type="EC" id="5.6.2.2" evidence="9"/>
<dbReference type="Gene3D" id="3.30.1360.40">
    <property type="match status" value="1"/>
</dbReference>
<comment type="function">
    <text evidence="9">A type II topoisomerase that negatively supercoils closed circular double-stranded (ds) DNA in an ATP-dependent manner to modulate DNA topology and maintain chromosomes in an underwound state. Negative supercoiling favors strand separation, and DNA replication, transcription, recombination and repair, all of which involve strand separation. Also able to catalyze the interconversion of other topological isomers of dsDNA rings, including catenanes and knotted rings. Type II topoisomerases break and join 2 DNA strands simultaneously in an ATP-dependent manner.</text>
</comment>
<comment type="catalytic activity">
    <reaction evidence="1 9 10">
        <text>ATP-dependent breakage, passage and rejoining of double-stranded DNA.</text>
        <dbReference type="EC" id="5.6.2.2"/>
    </reaction>
</comment>
<evidence type="ECO:0000259" key="11">
    <source>
        <dbReference type="PROSITE" id="PS52040"/>
    </source>
</evidence>
<keyword evidence="8 9" id="KW-0413">Isomerase</keyword>
<dbReference type="PROSITE" id="PS52040">
    <property type="entry name" value="TOPO_IIA"/>
    <property type="match status" value="1"/>
</dbReference>
<evidence type="ECO:0000256" key="5">
    <source>
        <dbReference type="ARBA" id="ARBA00022840"/>
    </source>
</evidence>
<comment type="similarity">
    <text evidence="2 9">Belongs to the type II topoisomerase GyrA/ParC subunit family.</text>
</comment>
<name>A0A0F0CMN0_9BACT</name>
<dbReference type="SUPFAM" id="SSF56719">
    <property type="entry name" value="Type II DNA topoisomerase"/>
    <property type="match status" value="1"/>
</dbReference>
<dbReference type="EMBL" id="JYNY01000341">
    <property type="protein sequence ID" value="KJJ84527.1"/>
    <property type="molecule type" value="Genomic_DNA"/>
</dbReference>
<dbReference type="GO" id="GO:0006265">
    <property type="term" value="P:DNA topological change"/>
    <property type="evidence" value="ECO:0007669"/>
    <property type="project" value="UniProtKB-UniRule"/>
</dbReference>
<dbReference type="GO" id="GO:0009330">
    <property type="term" value="C:DNA topoisomerase type II (double strand cut, ATP-hydrolyzing) complex"/>
    <property type="evidence" value="ECO:0007669"/>
    <property type="project" value="TreeGrafter"/>
</dbReference>
<sequence length="815" mass="91221">MYTKDEKIIPVHIEEEMKNSYINYAMSVIVGRALPDARDGLKPVHRRILYAMKDIGLVYNKAYKKCARIVGEVLGKYHPHGDSAVYDSLVRMVQDFSLRYPLVDGQGNFGSVDGDPAAAMRYTEARLEQITNWLLEDLEKNTVDWMPNFDGSLEEPLVLPAIMPNLLVNGSSGIAVGMATNIPPHNLGEIVDAVCFIIDNPKCKVDELLPIVKGPDFPTGALICGRGAIRDAYKTGKGLLKVHAKMHVEQKKQGKESIVVTEIPYQVCKSKVITAIADLVKDKKIEGISDIRDESDKEGMRIVVEVKKGVNTEVVTNQLYKHTQLRETFGVIMLALDKNQPRIMNLKEMLDIFIAHRKEVIIRRTKFDLAKAEDRAHILEGLKIAINNLDEVIQLIKSSKDPESAKLGLMAKFKLSEKQSLAILAMRLQQLTNLETKKIEEEYKELLKLIEKLKGILASEKKIMSIIKEETLALKEKFGDARRTEIADDAEEINIEDLIAEEDMVITVSHAGYIKRFPVSAYRQQKRGGKGVTGAETKEEDFIEHLFVASTHDYMLIFTSIGKLHWLKVHEIPQVGKRTKGKPIVNLLELEENEQFTTVLPVREFKEGVFVMMATEKGTVKKTELSAFSNPRKAGIIAVTLEKGDKLIGAVLTSGQDEICLATKNGKAIRFNEEDIRPTGRTSQGVRGISLRKEDKLVGMVKAEKEATIFTVTNKGFGKRTDFEEYRLQSRGGSGVINIKVNEKIGYVVGAKTVREENEIMLISKQGMVVRVAVKDMRKIGRATQGVIVIRLNAEDELISVANVFPQEEDDEVGE</sequence>
<dbReference type="GO" id="GO:0005694">
    <property type="term" value="C:chromosome"/>
    <property type="evidence" value="ECO:0007669"/>
    <property type="project" value="InterPro"/>
</dbReference>
<evidence type="ECO:0000313" key="13">
    <source>
        <dbReference type="Proteomes" id="UP000033428"/>
    </source>
</evidence>
<reference evidence="12 13" key="1">
    <citation type="submission" date="2015-02" db="EMBL/GenBank/DDBJ databases">
        <title>Single-cell genomics of uncultivated deep-branching MTB reveals a conserved set of magnetosome genes.</title>
        <authorList>
            <person name="Kolinko S."/>
            <person name="Richter M."/>
            <person name="Glockner F.O."/>
            <person name="Brachmann A."/>
            <person name="Schuler D."/>
        </authorList>
    </citation>
    <scope>NUCLEOTIDE SEQUENCE [LARGE SCALE GENOMIC DNA]</scope>
    <source>
        <strain evidence="12">SKK-01</strain>
    </source>
</reference>
<dbReference type="GO" id="GO:0034335">
    <property type="term" value="F:DNA negative supercoiling activity"/>
    <property type="evidence" value="ECO:0007669"/>
    <property type="project" value="UniProtKB-ARBA"/>
</dbReference>
<dbReference type="PANTHER" id="PTHR43493">
    <property type="entry name" value="DNA GYRASE/TOPOISOMERASE SUBUNIT A"/>
    <property type="match status" value="1"/>
</dbReference>
<dbReference type="FunFam" id="2.120.10.90:FF:000004">
    <property type="entry name" value="DNA gyrase subunit A"/>
    <property type="match status" value="1"/>
</dbReference>
<feature type="active site" description="O-(5'-phospho-DNA)-tyrosine intermediate" evidence="9 10">
    <location>
        <position position="122"/>
    </location>
</feature>
<dbReference type="InterPro" id="IPR002205">
    <property type="entry name" value="Topo_IIA_dom_A"/>
</dbReference>
<dbReference type="GO" id="GO:0005737">
    <property type="term" value="C:cytoplasm"/>
    <property type="evidence" value="ECO:0007669"/>
    <property type="project" value="UniProtKB-SubCell"/>
</dbReference>
<dbReference type="Proteomes" id="UP000033428">
    <property type="component" value="Unassembled WGS sequence"/>
</dbReference>
<proteinExistence type="inferred from homology"/>
<dbReference type="AlphaFoldDB" id="A0A0F0CMN0"/>
<dbReference type="HAMAP" id="MF_01897">
    <property type="entry name" value="GyrA"/>
    <property type="match status" value="1"/>
</dbReference>
<dbReference type="InterPro" id="IPR050220">
    <property type="entry name" value="Type_II_DNA_Topoisomerases"/>
</dbReference>
<gene>
    <name evidence="9" type="primary">gyrA</name>
    <name evidence="12" type="ORF">OMAG_001631</name>
</gene>
<dbReference type="Gene3D" id="2.120.10.90">
    <property type="entry name" value="DNA gyrase/topoisomerase IV, subunit A, C-terminal"/>
    <property type="match status" value="1"/>
</dbReference>
<feature type="short sequence motif" description="GyrA-box" evidence="9">
    <location>
        <begin position="525"/>
        <end position="531"/>
    </location>
</feature>
<evidence type="ECO:0000256" key="7">
    <source>
        <dbReference type="ARBA" id="ARBA00023125"/>
    </source>
</evidence>
<evidence type="ECO:0000256" key="10">
    <source>
        <dbReference type="PROSITE-ProRule" id="PRU01384"/>
    </source>
</evidence>
<dbReference type="CDD" id="cd00187">
    <property type="entry name" value="TOP4c"/>
    <property type="match status" value="1"/>
</dbReference>
<dbReference type="PANTHER" id="PTHR43493:SF5">
    <property type="entry name" value="DNA GYRASE SUBUNIT A, CHLOROPLASTIC_MITOCHONDRIAL"/>
    <property type="match status" value="1"/>
</dbReference>
<dbReference type="PATRIC" id="fig|1609969.3.peg.1754"/>
<dbReference type="GO" id="GO:0006261">
    <property type="term" value="P:DNA-templated DNA replication"/>
    <property type="evidence" value="ECO:0007669"/>
    <property type="project" value="UniProtKB-UniRule"/>
</dbReference>
<dbReference type="Gene3D" id="1.10.268.10">
    <property type="entry name" value="Topoisomerase, domain 3"/>
    <property type="match status" value="1"/>
</dbReference>
<evidence type="ECO:0000256" key="2">
    <source>
        <dbReference type="ARBA" id="ARBA00008263"/>
    </source>
</evidence>
<evidence type="ECO:0000256" key="1">
    <source>
        <dbReference type="ARBA" id="ARBA00000185"/>
    </source>
</evidence>
<keyword evidence="4 9" id="KW-0547">Nucleotide-binding</keyword>
<dbReference type="NCBIfam" id="TIGR01063">
    <property type="entry name" value="gyrA"/>
    <property type="match status" value="1"/>
</dbReference>
<accession>A0A0F0CMN0</accession>
<comment type="subunit">
    <text evidence="9">Heterotetramer, composed of two GyrA and two GyrB chains. In the heterotetramer, GyrA contains the active site tyrosine that forms a transient covalent intermediate with DNA, while GyrB binds cofactors and catalyzes ATP hydrolysis.</text>
</comment>
<dbReference type="SMART" id="SM00434">
    <property type="entry name" value="TOP4c"/>
    <property type="match status" value="1"/>
</dbReference>
<evidence type="ECO:0000313" key="12">
    <source>
        <dbReference type="EMBL" id="KJJ84527.1"/>
    </source>
</evidence>
<evidence type="ECO:0000256" key="8">
    <source>
        <dbReference type="ARBA" id="ARBA00023235"/>
    </source>
</evidence>
<dbReference type="InterPro" id="IPR006691">
    <property type="entry name" value="GyrA/parC_rep"/>
</dbReference>
<dbReference type="InterPro" id="IPR005743">
    <property type="entry name" value="GyrA"/>
</dbReference>
<dbReference type="InterPro" id="IPR013758">
    <property type="entry name" value="Topo_IIA_A/C_ab"/>
</dbReference>
<dbReference type="Pfam" id="PF00521">
    <property type="entry name" value="DNA_topoisoIV"/>
    <property type="match status" value="1"/>
</dbReference>
<evidence type="ECO:0000256" key="4">
    <source>
        <dbReference type="ARBA" id="ARBA00022741"/>
    </source>
</evidence>